<dbReference type="SUPFAM" id="SSF46626">
    <property type="entry name" value="Cytochrome c"/>
    <property type="match status" value="1"/>
</dbReference>
<name>A0A3S4XGD4_SERFO</name>
<evidence type="ECO:0000313" key="7">
    <source>
        <dbReference type="EMBL" id="VEI72753.1"/>
    </source>
</evidence>
<dbReference type="InterPro" id="IPR036909">
    <property type="entry name" value="Cyt_c-like_dom_sf"/>
</dbReference>
<keyword evidence="5" id="KW-0732">Signal</keyword>
<dbReference type="GO" id="GO:0009055">
    <property type="term" value="F:electron transfer activity"/>
    <property type="evidence" value="ECO:0007669"/>
    <property type="project" value="InterPro"/>
</dbReference>
<protein>
    <submittedName>
        <fullName evidence="7">Cytochrome c553</fullName>
    </submittedName>
</protein>
<dbReference type="GO" id="GO:0020037">
    <property type="term" value="F:heme binding"/>
    <property type="evidence" value="ECO:0007669"/>
    <property type="project" value="InterPro"/>
</dbReference>
<evidence type="ECO:0000313" key="8">
    <source>
        <dbReference type="Proteomes" id="UP000270487"/>
    </source>
</evidence>
<feature type="domain" description="Cytochrome c" evidence="6">
    <location>
        <begin position="30"/>
        <end position="109"/>
    </location>
</feature>
<evidence type="ECO:0000259" key="6">
    <source>
        <dbReference type="PROSITE" id="PS51007"/>
    </source>
</evidence>
<keyword evidence="2 4" id="KW-0479">Metal-binding</keyword>
<reference evidence="7 8" key="1">
    <citation type="submission" date="2018-12" db="EMBL/GenBank/DDBJ databases">
        <authorList>
            <consortium name="Pathogen Informatics"/>
        </authorList>
    </citation>
    <scope>NUCLEOTIDE SEQUENCE [LARGE SCALE GENOMIC DNA]</scope>
    <source>
        <strain evidence="7 8">NCTC13193</strain>
    </source>
</reference>
<dbReference type="Gene3D" id="1.10.760.10">
    <property type="entry name" value="Cytochrome c-like domain"/>
    <property type="match status" value="1"/>
</dbReference>
<sequence>MTGMKQQGKRLMNKQHVALLITLLAGSSPALAQSPDVIYKNSCASCHGRYGEKNALGKARPLKDLTQQEIAEGLRARKAGEIVGAGNKAKARLSDEDIAVLSEYVVTLKK</sequence>
<dbReference type="PROSITE" id="PS51007">
    <property type="entry name" value="CYTC"/>
    <property type="match status" value="1"/>
</dbReference>
<proteinExistence type="predicted"/>
<dbReference type="Proteomes" id="UP000270487">
    <property type="component" value="Chromosome"/>
</dbReference>
<keyword evidence="3 4" id="KW-0408">Iron</keyword>
<gene>
    <name evidence="7" type="ORF">NCTC13193_03803</name>
</gene>
<dbReference type="AlphaFoldDB" id="A0A3S4XGD4"/>
<organism evidence="7 8">
    <name type="scientific">Serratia fonticola</name>
    <dbReference type="NCBI Taxonomy" id="47917"/>
    <lineage>
        <taxon>Bacteria</taxon>
        <taxon>Pseudomonadati</taxon>
        <taxon>Pseudomonadota</taxon>
        <taxon>Gammaproteobacteria</taxon>
        <taxon>Enterobacterales</taxon>
        <taxon>Yersiniaceae</taxon>
        <taxon>Serratia</taxon>
    </lineage>
</organism>
<keyword evidence="1 4" id="KW-0349">Heme</keyword>
<dbReference type="GO" id="GO:0046872">
    <property type="term" value="F:metal ion binding"/>
    <property type="evidence" value="ECO:0007669"/>
    <property type="project" value="UniProtKB-KW"/>
</dbReference>
<evidence type="ECO:0000256" key="2">
    <source>
        <dbReference type="ARBA" id="ARBA00022723"/>
    </source>
</evidence>
<evidence type="ECO:0000256" key="1">
    <source>
        <dbReference type="ARBA" id="ARBA00022617"/>
    </source>
</evidence>
<accession>A0A3S4XGD4</accession>
<evidence type="ECO:0000256" key="3">
    <source>
        <dbReference type="ARBA" id="ARBA00023004"/>
    </source>
</evidence>
<feature type="signal peptide" evidence="5">
    <location>
        <begin position="1"/>
        <end position="32"/>
    </location>
</feature>
<feature type="chain" id="PRO_5018776901" evidence="5">
    <location>
        <begin position="33"/>
        <end position="110"/>
    </location>
</feature>
<dbReference type="EMBL" id="LR134492">
    <property type="protein sequence ID" value="VEI72753.1"/>
    <property type="molecule type" value="Genomic_DNA"/>
</dbReference>
<dbReference type="Pfam" id="PF13442">
    <property type="entry name" value="Cytochrome_CBB3"/>
    <property type="match status" value="1"/>
</dbReference>
<evidence type="ECO:0000256" key="4">
    <source>
        <dbReference type="PROSITE-ProRule" id="PRU00433"/>
    </source>
</evidence>
<evidence type="ECO:0000256" key="5">
    <source>
        <dbReference type="SAM" id="SignalP"/>
    </source>
</evidence>
<dbReference type="InterPro" id="IPR009056">
    <property type="entry name" value="Cyt_c-like_dom"/>
</dbReference>